<name>A0ABN3S009_9ACTN</name>
<keyword evidence="2" id="KW-1185">Reference proteome</keyword>
<gene>
    <name evidence="1" type="ORF">GCM10010412_040500</name>
</gene>
<evidence type="ECO:0000313" key="2">
    <source>
        <dbReference type="Proteomes" id="UP001501666"/>
    </source>
</evidence>
<dbReference type="InterPro" id="IPR004401">
    <property type="entry name" value="YbaB/EbfC"/>
</dbReference>
<sequence>MSRGWGGQMESLDEGDAAGLQAYADELRATFMRIQDEGAELHAKAKAVQVTEKSRDGLVSVTVGSRGELVRLDIDPRVYRHPDARGLADSITETVRRAAAQVQERITELFAPLVPAEQMQAHLEGDLETVMKQLAEQMGGKR</sequence>
<dbReference type="SUPFAM" id="SSF82607">
    <property type="entry name" value="YbaB-like"/>
    <property type="match status" value="1"/>
</dbReference>
<comment type="caution">
    <text evidence="1">The sequence shown here is derived from an EMBL/GenBank/DDBJ whole genome shotgun (WGS) entry which is preliminary data.</text>
</comment>
<dbReference type="EMBL" id="BAAATE010000009">
    <property type="protein sequence ID" value="GAA2664767.1"/>
    <property type="molecule type" value="Genomic_DNA"/>
</dbReference>
<reference evidence="1 2" key="1">
    <citation type="journal article" date="2019" name="Int. J. Syst. Evol. Microbiol.">
        <title>The Global Catalogue of Microorganisms (GCM) 10K type strain sequencing project: providing services to taxonomists for standard genome sequencing and annotation.</title>
        <authorList>
            <consortium name="The Broad Institute Genomics Platform"/>
            <consortium name="The Broad Institute Genome Sequencing Center for Infectious Disease"/>
            <person name="Wu L."/>
            <person name="Ma J."/>
        </authorList>
    </citation>
    <scope>NUCLEOTIDE SEQUENCE [LARGE SCALE GENOMIC DNA]</scope>
    <source>
        <strain evidence="1 2">JCM 6835</strain>
    </source>
</reference>
<accession>A0ABN3S009</accession>
<dbReference type="Gene3D" id="3.30.1310.10">
    <property type="entry name" value="Nucleoid-associated protein YbaB-like domain"/>
    <property type="match status" value="1"/>
</dbReference>
<evidence type="ECO:0000313" key="1">
    <source>
        <dbReference type="EMBL" id="GAA2664767.1"/>
    </source>
</evidence>
<evidence type="ECO:0008006" key="3">
    <source>
        <dbReference type="Google" id="ProtNLM"/>
    </source>
</evidence>
<protein>
    <recommendedName>
        <fullName evidence="3">YbaB/EbfC family DNA-binding protein</fullName>
    </recommendedName>
</protein>
<dbReference type="Pfam" id="PF02575">
    <property type="entry name" value="YbaB_DNA_bd"/>
    <property type="match status" value="1"/>
</dbReference>
<dbReference type="Proteomes" id="UP001501666">
    <property type="component" value="Unassembled WGS sequence"/>
</dbReference>
<dbReference type="InterPro" id="IPR036894">
    <property type="entry name" value="YbaB-like_sf"/>
</dbReference>
<proteinExistence type="predicted"/>
<organism evidence="1 2">
    <name type="scientific">Nonomuraea recticatena</name>
    <dbReference type="NCBI Taxonomy" id="46178"/>
    <lineage>
        <taxon>Bacteria</taxon>
        <taxon>Bacillati</taxon>
        <taxon>Actinomycetota</taxon>
        <taxon>Actinomycetes</taxon>
        <taxon>Streptosporangiales</taxon>
        <taxon>Streptosporangiaceae</taxon>
        <taxon>Nonomuraea</taxon>
    </lineage>
</organism>